<name>A0A162M7M2_9FIRM</name>
<feature type="binding site" evidence="12">
    <location>
        <position position="232"/>
    </location>
    <ligand>
        <name>FMN</name>
        <dbReference type="ChEBI" id="CHEBI:58210"/>
    </ligand>
</feature>
<keyword evidence="15" id="KW-1185">Reference proteome</keyword>
<evidence type="ECO:0000313" key="15">
    <source>
        <dbReference type="Proteomes" id="UP000075737"/>
    </source>
</evidence>
<evidence type="ECO:0000256" key="6">
    <source>
        <dbReference type="ARBA" id="ARBA00022630"/>
    </source>
</evidence>
<feature type="binding site" evidence="12">
    <location>
        <begin position="259"/>
        <end position="260"/>
    </location>
    <ligand>
        <name>FMN</name>
        <dbReference type="ChEBI" id="CHEBI:58210"/>
    </ligand>
</feature>
<dbReference type="Proteomes" id="UP000075737">
    <property type="component" value="Unassembled WGS sequence"/>
</dbReference>
<evidence type="ECO:0000256" key="10">
    <source>
        <dbReference type="ARBA" id="ARBA00023027"/>
    </source>
</evidence>
<feature type="binding site" evidence="12">
    <location>
        <begin position="84"/>
        <end position="88"/>
    </location>
    <ligand>
        <name>substrate</name>
    </ligand>
</feature>
<comment type="cofactor">
    <cofactor evidence="12">
        <name>FMN</name>
        <dbReference type="ChEBI" id="CHEBI:58210"/>
    </cofactor>
    <text evidence="12">Binds 1 FMN per subunit.</text>
</comment>
<evidence type="ECO:0000259" key="13">
    <source>
        <dbReference type="Pfam" id="PF01180"/>
    </source>
</evidence>
<dbReference type="SUPFAM" id="SSF51395">
    <property type="entry name" value="FMN-linked oxidoreductases"/>
    <property type="match status" value="1"/>
</dbReference>
<organism evidence="14 15">
    <name type="scientific">Thermovenabulum gondwanense</name>
    <dbReference type="NCBI Taxonomy" id="520767"/>
    <lineage>
        <taxon>Bacteria</taxon>
        <taxon>Bacillati</taxon>
        <taxon>Bacillota</taxon>
        <taxon>Clostridia</taxon>
        <taxon>Thermosediminibacterales</taxon>
        <taxon>Thermosediminibacteraceae</taxon>
        <taxon>Thermovenabulum</taxon>
    </lineage>
</organism>
<feature type="binding site" evidence="12">
    <location>
        <position position="142"/>
    </location>
    <ligand>
        <name>substrate</name>
    </ligand>
</feature>
<dbReference type="NCBIfam" id="NF005574">
    <property type="entry name" value="PRK07259.1"/>
    <property type="match status" value="1"/>
</dbReference>
<evidence type="ECO:0000256" key="8">
    <source>
        <dbReference type="ARBA" id="ARBA00022975"/>
    </source>
</evidence>
<comment type="pathway">
    <text evidence="3">Pyrimidine metabolism; UMP biosynthesis via de novo pathway; orotate from (S)-dihydroorotate (NAD(+) route): step 1/1.</text>
</comment>
<feature type="active site" description="Nucleophile" evidence="12">
    <location>
        <position position="145"/>
    </location>
</feature>
<dbReference type="EC" id="1.3.-.-" evidence="12"/>
<gene>
    <name evidence="12 14" type="primary">pyrD</name>
    <name evidence="14" type="ORF">ATZ99_18970</name>
</gene>
<dbReference type="InterPro" id="IPR049622">
    <property type="entry name" value="Dihydroorotate_DH_I"/>
</dbReference>
<dbReference type="EMBL" id="LOHZ01000042">
    <property type="protein sequence ID" value="KYO64469.1"/>
    <property type="molecule type" value="Genomic_DNA"/>
</dbReference>
<keyword evidence="7 12" id="KW-0288">FMN</keyword>
<protein>
    <recommendedName>
        <fullName evidence="12">Dihydroorotate dehydrogenase</fullName>
        <shortName evidence="12">DHOD</shortName>
        <shortName evidence="12">DHODase</shortName>
        <shortName evidence="12">DHOdehase</shortName>
        <ecNumber evidence="12">1.3.-.-</ecNumber>
    </recommendedName>
</protein>
<feature type="binding site" evidence="12">
    <location>
        <begin position="60"/>
        <end position="61"/>
    </location>
    <ligand>
        <name>FMN</name>
        <dbReference type="ChEBI" id="CHEBI:58210"/>
    </ligand>
</feature>
<feature type="binding site" evidence="12">
    <location>
        <begin position="281"/>
        <end position="282"/>
    </location>
    <ligand>
        <name>FMN</name>
        <dbReference type="ChEBI" id="CHEBI:58210"/>
    </ligand>
</feature>
<dbReference type="PANTHER" id="PTHR48109:SF1">
    <property type="entry name" value="DIHYDROOROTATE DEHYDROGENASE (FUMARATE)"/>
    <property type="match status" value="1"/>
</dbReference>
<dbReference type="InterPro" id="IPR001295">
    <property type="entry name" value="Dihydroorotate_DH_CS"/>
</dbReference>
<dbReference type="InterPro" id="IPR013785">
    <property type="entry name" value="Aldolase_TIM"/>
</dbReference>
<evidence type="ECO:0000256" key="12">
    <source>
        <dbReference type="HAMAP-Rule" id="MF_00224"/>
    </source>
</evidence>
<proteinExistence type="inferred from homology"/>
<feature type="binding site" evidence="12">
    <location>
        <position position="60"/>
    </location>
    <ligand>
        <name>substrate</name>
    </ligand>
</feature>
<keyword evidence="10" id="KW-0520">NAD</keyword>
<dbReference type="RefSeq" id="WP_068749006.1">
    <property type="nucleotide sequence ID" value="NZ_LOHZ01000042.1"/>
</dbReference>
<feature type="binding site" evidence="12">
    <location>
        <position position="180"/>
    </location>
    <ligand>
        <name>FMN</name>
        <dbReference type="ChEBI" id="CHEBI:58210"/>
    </ligand>
</feature>
<dbReference type="GO" id="GO:0006207">
    <property type="term" value="P:'de novo' pyrimidine nucleobase biosynthetic process"/>
    <property type="evidence" value="ECO:0007669"/>
    <property type="project" value="InterPro"/>
</dbReference>
<evidence type="ECO:0000256" key="7">
    <source>
        <dbReference type="ARBA" id="ARBA00022643"/>
    </source>
</evidence>
<dbReference type="InterPro" id="IPR012135">
    <property type="entry name" value="Dihydroorotate_DH_1_2"/>
</dbReference>
<comment type="caution">
    <text evidence="14">The sequence shown here is derived from an EMBL/GenBank/DDBJ whole genome shotgun (WGS) entry which is preliminary data.</text>
</comment>
<evidence type="ECO:0000256" key="3">
    <source>
        <dbReference type="ARBA" id="ARBA00004715"/>
    </source>
</evidence>
<feature type="binding site" evidence="12">
    <location>
        <position position="37"/>
    </location>
    <ligand>
        <name>FMN</name>
        <dbReference type="ChEBI" id="CHEBI:58210"/>
    </ligand>
</feature>
<keyword evidence="8 12" id="KW-0665">Pyrimidine biosynthesis</keyword>
<dbReference type="HAMAP" id="MF_00224">
    <property type="entry name" value="DHO_dh_type1"/>
    <property type="match status" value="1"/>
</dbReference>
<dbReference type="STRING" id="520767.ATZ99_18970"/>
<reference evidence="14 15" key="1">
    <citation type="submission" date="2015-12" db="EMBL/GenBank/DDBJ databases">
        <title>Draft genome of Thermovenabulum gondwanense isolated from a red thermophilic microbial mat colonisisng an outflow channel of a bore well.</title>
        <authorList>
            <person name="Patel B.K."/>
        </authorList>
    </citation>
    <scope>NUCLEOTIDE SEQUENCE [LARGE SCALE GENOMIC DNA]</scope>
    <source>
        <strain evidence="14 15">R270</strain>
    </source>
</reference>
<evidence type="ECO:0000256" key="1">
    <source>
        <dbReference type="ARBA" id="ARBA00003616"/>
    </source>
</evidence>
<dbReference type="InterPro" id="IPR033888">
    <property type="entry name" value="DHOD_1B"/>
</dbReference>
<dbReference type="GO" id="GO:0005737">
    <property type="term" value="C:cytoplasm"/>
    <property type="evidence" value="ECO:0007669"/>
    <property type="project" value="UniProtKB-SubCell"/>
</dbReference>
<evidence type="ECO:0000256" key="2">
    <source>
        <dbReference type="ARBA" id="ARBA00004496"/>
    </source>
</evidence>
<comment type="similarity">
    <text evidence="4 12">Belongs to the dihydroorotate dehydrogenase family. Type 1 subfamily.</text>
</comment>
<sequence>MQNRNSICKAREPGIKKINLEVKIGDINFKNPVMNASGTLDFFEHMDFFNVNEMGAFIHKSITLKKRKGNPPPRIAEVLGGMINSIGIQNEGVDKFSSFWQENKDFVKTNFIVSIAGTYYAEYEEIVEKLESNSFFSGYEINISCPNIEKGGRSFGQSPEDTYEVVKRIKNKTRKTIIVKLSPFVTDITEIAKKAIEAGADALTVANTIPAMTINLRTKKPSLGNIIGGLSGPVTKPIIMKLIYEIIKKNIKIPIIACGGITNTEDALEYLALGASAVQIGTANFINPLVIKEVIEGLETYLLQQKIYNIMEFIGILKI</sequence>
<accession>A0A162M7M2</accession>
<comment type="function">
    <text evidence="1">Catalyzes the conversion of dihydroorotate to orotate with NAD(+) as electron acceptor.</text>
</comment>
<dbReference type="GO" id="GO:0044205">
    <property type="term" value="P:'de novo' UMP biosynthetic process"/>
    <property type="evidence" value="ECO:0007669"/>
    <property type="project" value="UniProtKB-UniRule"/>
</dbReference>
<dbReference type="GO" id="GO:0004589">
    <property type="term" value="F:dihydroorotate dehydrogenase (NAD+) activity"/>
    <property type="evidence" value="ECO:0007669"/>
    <property type="project" value="UniProtKB-EC"/>
</dbReference>
<evidence type="ECO:0000256" key="9">
    <source>
        <dbReference type="ARBA" id="ARBA00023002"/>
    </source>
</evidence>
<comment type="caution">
    <text evidence="12">Lacks conserved residue(s) required for the propagation of feature annotation.</text>
</comment>
<keyword evidence="6 12" id="KW-0285">Flavoprotein</keyword>
<dbReference type="Gene3D" id="3.20.20.70">
    <property type="entry name" value="Aldolase class I"/>
    <property type="match status" value="1"/>
</dbReference>
<evidence type="ECO:0000313" key="14">
    <source>
        <dbReference type="EMBL" id="KYO64469.1"/>
    </source>
</evidence>
<dbReference type="PROSITE" id="PS00911">
    <property type="entry name" value="DHODEHASE_1"/>
    <property type="match status" value="1"/>
</dbReference>
<dbReference type="InterPro" id="IPR005720">
    <property type="entry name" value="Dihydroorotate_DH_cat"/>
</dbReference>
<evidence type="ECO:0000256" key="5">
    <source>
        <dbReference type="ARBA" id="ARBA00022490"/>
    </source>
</evidence>
<dbReference type="AlphaFoldDB" id="A0A162M7M2"/>
<dbReference type="InterPro" id="IPR024920">
    <property type="entry name" value="Dihydroorotate_DH_1"/>
</dbReference>
<keyword evidence="9 12" id="KW-0560">Oxidoreductase</keyword>
<keyword evidence="5 12" id="KW-0963">Cytoplasm</keyword>
<dbReference type="UniPathway" id="UPA00070"/>
<dbReference type="CDD" id="cd04740">
    <property type="entry name" value="DHOD_1B_like"/>
    <property type="match status" value="1"/>
</dbReference>
<feature type="binding site" evidence="12">
    <location>
        <position position="142"/>
    </location>
    <ligand>
        <name>FMN</name>
        <dbReference type="ChEBI" id="CHEBI:58210"/>
    </ligand>
</feature>
<evidence type="ECO:0000256" key="11">
    <source>
        <dbReference type="ARBA" id="ARBA00048996"/>
    </source>
</evidence>
<dbReference type="NCBIfam" id="TIGR01037">
    <property type="entry name" value="pyrD_sub1_fam"/>
    <property type="match status" value="1"/>
</dbReference>
<feature type="binding site" evidence="12">
    <location>
        <begin position="207"/>
        <end position="208"/>
    </location>
    <ligand>
        <name>substrate</name>
    </ligand>
</feature>
<dbReference type="PIRSF" id="PIRSF000164">
    <property type="entry name" value="DHO_oxidase"/>
    <property type="match status" value="1"/>
</dbReference>
<comment type="catalytic activity">
    <reaction evidence="11">
        <text>(S)-dihydroorotate + NAD(+) = orotate + NADH + H(+)</text>
        <dbReference type="Rhea" id="RHEA:13513"/>
        <dbReference type="ChEBI" id="CHEBI:15378"/>
        <dbReference type="ChEBI" id="CHEBI:30839"/>
        <dbReference type="ChEBI" id="CHEBI:30864"/>
        <dbReference type="ChEBI" id="CHEBI:57540"/>
        <dbReference type="ChEBI" id="CHEBI:57945"/>
        <dbReference type="EC" id="1.3.1.14"/>
    </reaction>
</comment>
<feature type="domain" description="Dihydroorotate dehydrogenase catalytic" evidence="13">
    <location>
        <begin position="20"/>
        <end position="302"/>
    </location>
</feature>
<comment type="catalytic activity">
    <reaction evidence="12">
        <text>(S)-dihydroorotate + A = orotate + AH2</text>
        <dbReference type="Rhea" id="RHEA:18073"/>
        <dbReference type="ChEBI" id="CHEBI:13193"/>
        <dbReference type="ChEBI" id="CHEBI:17499"/>
        <dbReference type="ChEBI" id="CHEBI:30839"/>
        <dbReference type="ChEBI" id="CHEBI:30864"/>
    </reaction>
</comment>
<dbReference type="FunFam" id="3.20.20.70:FF:000027">
    <property type="entry name" value="Dihydropyrimidine dehydrogenase [NADP(+)]"/>
    <property type="match status" value="1"/>
</dbReference>
<comment type="subcellular location">
    <subcellularLocation>
        <location evidence="2 12">Cytoplasm</location>
    </subcellularLocation>
</comment>
<dbReference type="PATRIC" id="fig|520767.4.peg.2023"/>
<evidence type="ECO:0000256" key="4">
    <source>
        <dbReference type="ARBA" id="ARBA00008008"/>
    </source>
</evidence>
<dbReference type="Pfam" id="PF01180">
    <property type="entry name" value="DHO_dh"/>
    <property type="match status" value="1"/>
</dbReference>
<dbReference type="InterPro" id="IPR050074">
    <property type="entry name" value="DHO_dehydrogenase"/>
</dbReference>
<dbReference type="PANTHER" id="PTHR48109">
    <property type="entry name" value="DIHYDROOROTATE DEHYDROGENASE (QUINONE), MITOCHONDRIAL-RELATED"/>
    <property type="match status" value="1"/>
</dbReference>